<keyword evidence="1" id="KW-0472">Membrane</keyword>
<dbReference type="Proteomes" id="UP001470230">
    <property type="component" value="Unassembled WGS sequence"/>
</dbReference>
<keyword evidence="1" id="KW-0812">Transmembrane</keyword>
<reference evidence="2 3" key="1">
    <citation type="submission" date="2024-04" db="EMBL/GenBank/DDBJ databases">
        <title>Tritrichomonas musculus Genome.</title>
        <authorList>
            <person name="Alves-Ferreira E."/>
            <person name="Grigg M."/>
            <person name="Lorenzi H."/>
            <person name="Galac M."/>
        </authorList>
    </citation>
    <scope>NUCLEOTIDE SEQUENCE [LARGE SCALE GENOMIC DNA]</scope>
    <source>
        <strain evidence="2 3">EAF2021</strain>
    </source>
</reference>
<keyword evidence="3" id="KW-1185">Reference proteome</keyword>
<name>A0ABR2H4V5_9EUKA</name>
<gene>
    <name evidence="2" type="ORF">M9Y10_027459</name>
</gene>
<protein>
    <submittedName>
        <fullName evidence="2">Uncharacterized protein</fullName>
    </submittedName>
</protein>
<proteinExistence type="predicted"/>
<feature type="transmembrane region" description="Helical" evidence="1">
    <location>
        <begin position="165"/>
        <end position="185"/>
    </location>
</feature>
<organism evidence="2 3">
    <name type="scientific">Tritrichomonas musculus</name>
    <dbReference type="NCBI Taxonomy" id="1915356"/>
    <lineage>
        <taxon>Eukaryota</taxon>
        <taxon>Metamonada</taxon>
        <taxon>Parabasalia</taxon>
        <taxon>Tritrichomonadida</taxon>
        <taxon>Tritrichomonadidae</taxon>
        <taxon>Tritrichomonas</taxon>
    </lineage>
</organism>
<accession>A0ABR2H4V5</accession>
<sequence>MSKENNDIRNINIDAFNEFNDMVKKKKVLTRHQLKSSCVNYLKSINLEINIKSLFFGILDYWMRNENKAFFQVPVENIFYQKEIDLDKLYQNFINNESIIIQLEAYFLDQSSQCITNLREYFWFVTFPNLFGSFLSLESNLDAQYFIENLFFTTFNDKSCKGQTLFFMSTSLAVISFISHNFLFLQALENSFFQELTFGLYENQDFPDNQKESFEKIYTLENQLLALKNALKSAALTLNQCQIHILRRYFATSSDILKSKIPFQYKEIINKLIIPVIKKWEFSPYFQGSKILSKKEEGKGTVQGELHQILQTYASNNSDEILKIIQPFVDVVNECYDNYHKFVSTNNNGVHDTDIVDDLVNFSNLLFSNNISKVLTNLDIFILSEIDKRTNPNYDDINQSNDFQQITQERGDLMFFYQVIECSPNSVTASKLATSVFMVETNDIFISEKSDENLIAQWLQMKEQLKYGSDYADIISSKLDSKNVKFDTPRTLDDEIQRFNDLFGKFIQMGKIEVDQDIKMRDFILDNLQNFDKTIYSKLRITNNILIMTISSLIRKLKINEEAITSSFVSTLKDFYKKYLNSKKKVVLDDNEEEEENNENNNEEFCVELTNDSEFNFLKLLINGKYEEVDNKKNANDSKKEEEDLLQLQYDQFSSTIESGGNFFSFVIHKGKDYNEEINIDDDNDQLKRSIKFLYKLYIDYVKRGLLLSNKNYNVIRLMKDKDFMDDYQGNVKNLFYDEKRSVYHKNESDIILQKTLPYLSHLLKPMVFDIEEKERKIAICLASFENAAYLINQLLAQICILEGNKQIFAAYAVRSVIGYIVNGRRVEDSEFDSELLSIFKAKSMTFYKFLANQKACQNYPELQKLRTFFL</sequence>
<dbReference type="EMBL" id="JAPFFF010000042">
    <property type="protein sequence ID" value="KAK8841258.1"/>
    <property type="molecule type" value="Genomic_DNA"/>
</dbReference>
<comment type="caution">
    <text evidence="2">The sequence shown here is derived from an EMBL/GenBank/DDBJ whole genome shotgun (WGS) entry which is preliminary data.</text>
</comment>
<evidence type="ECO:0000256" key="1">
    <source>
        <dbReference type="SAM" id="Phobius"/>
    </source>
</evidence>
<keyword evidence="1" id="KW-1133">Transmembrane helix</keyword>
<evidence type="ECO:0000313" key="3">
    <source>
        <dbReference type="Proteomes" id="UP001470230"/>
    </source>
</evidence>
<evidence type="ECO:0000313" key="2">
    <source>
        <dbReference type="EMBL" id="KAK8841258.1"/>
    </source>
</evidence>